<comment type="caution">
    <text evidence="1">The sequence shown here is derived from an EMBL/GenBank/DDBJ whole genome shotgun (WGS) entry which is preliminary data.</text>
</comment>
<name>A0ABX2CBS9_9BRAD</name>
<dbReference type="Proteomes" id="UP000886476">
    <property type="component" value="Unassembled WGS sequence"/>
</dbReference>
<evidence type="ECO:0008006" key="3">
    <source>
        <dbReference type="Google" id="ProtNLM"/>
    </source>
</evidence>
<dbReference type="RefSeq" id="WP_172109845.1">
    <property type="nucleotide sequence ID" value="NZ_JABFDN010000002.1"/>
</dbReference>
<sequence length="272" mass="31068">MAARTSAQTIVTARSGRLRTAQRLQIDDQADAPSLRPFFGYYGGKWRDALRHYPQPEYPQIIEPFAGSAGYALRYHDRNVTLCELDPVIAAVWGYLIRVKPREILAIPDLKTDCTIDDLKVCEEAKWLVGFWLNRAAASPRRSPSKWMREGIRPGSFWGTRVRETIAQQVEAIRHWKIYHCSFEECPNSSAGATWFVDPPYQVAGKHYRFGSDGIDYDFLARWCRTRTGQVIVCENAGASWLPFSDLGDVKTTRTDRRSAEVVWLSSRMAKM</sequence>
<reference evidence="1" key="1">
    <citation type="submission" date="2020-05" db="EMBL/GenBank/DDBJ databases">
        <title>Nod-independent and nitrogen-fixing Bradyrhizobium aeschynomene sp. nov. isolated from nodules of Aeschynomene indica.</title>
        <authorList>
            <person name="Zhang Z."/>
        </authorList>
    </citation>
    <scope>NUCLEOTIDE SEQUENCE</scope>
    <source>
        <strain evidence="1">83012</strain>
    </source>
</reference>
<dbReference type="InterPro" id="IPR029063">
    <property type="entry name" value="SAM-dependent_MTases_sf"/>
</dbReference>
<evidence type="ECO:0000313" key="1">
    <source>
        <dbReference type="EMBL" id="NPU64719.1"/>
    </source>
</evidence>
<dbReference type="SUPFAM" id="SSF53335">
    <property type="entry name" value="S-adenosyl-L-methionine-dependent methyltransferases"/>
    <property type="match status" value="1"/>
</dbReference>
<keyword evidence="2" id="KW-1185">Reference proteome</keyword>
<organism evidence="1 2">
    <name type="scientific">Bradyrhizobium aeschynomenes</name>
    <dbReference type="NCBI Taxonomy" id="2734909"/>
    <lineage>
        <taxon>Bacteria</taxon>
        <taxon>Pseudomonadati</taxon>
        <taxon>Pseudomonadota</taxon>
        <taxon>Alphaproteobacteria</taxon>
        <taxon>Hyphomicrobiales</taxon>
        <taxon>Nitrobacteraceae</taxon>
        <taxon>Bradyrhizobium</taxon>
    </lineage>
</organism>
<evidence type="ECO:0000313" key="2">
    <source>
        <dbReference type="Proteomes" id="UP000886476"/>
    </source>
</evidence>
<dbReference type="EMBL" id="JABFDN010000002">
    <property type="protein sequence ID" value="NPU64719.1"/>
    <property type="molecule type" value="Genomic_DNA"/>
</dbReference>
<protein>
    <recommendedName>
        <fullName evidence="3">DNA adenine methylase</fullName>
    </recommendedName>
</protein>
<accession>A0ABX2CBS9</accession>
<proteinExistence type="predicted"/>
<gene>
    <name evidence="1" type="ORF">HL667_06910</name>
</gene>